<evidence type="ECO:0000259" key="4">
    <source>
        <dbReference type="Pfam" id="PF00248"/>
    </source>
</evidence>
<dbReference type="PRINTS" id="PR00069">
    <property type="entry name" value="ALDKETRDTASE"/>
</dbReference>
<gene>
    <name evidence="5" type="ORF">P3H78_12640</name>
</gene>
<organism evidence="5 6">
    <name type="scientific">Streptomyces tropicalis</name>
    <dbReference type="NCBI Taxonomy" id="3034234"/>
    <lineage>
        <taxon>Bacteria</taxon>
        <taxon>Bacillati</taxon>
        <taxon>Actinomycetota</taxon>
        <taxon>Actinomycetes</taxon>
        <taxon>Kitasatosporales</taxon>
        <taxon>Streptomycetaceae</taxon>
        <taxon>Streptomyces</taxon>
    </lineage>
</organism>
<keyword evidence="2" id="KW-0521">NADP</keyword>
<protein>
    <submittedName>
        <fullName evidence="5">Aldo/keto reductase</fullName>
    </submittedName>
</protein>
<dbReference type="EMBL" id="JARJBB010000005">
    <property type="protein sequence ID" value="MDF3299466.1"/>
    <property type="molecule type" value="Genomic_DNA"/>
</dbReference>
<dbReference type="SUPFAM" id="SSF51430">
    <property type="entry name" value="NAD(P)-linked oxidoreductase"/>
    <property type="match status" value="1"/>
</dbReference>
<evidence type="ECO:0000256" key="3">
    <source>
        <dbReference type="ARBA" id="ARBA00023002"/>
    </source>
</evidence>
<evidence type="ECO:0000313" key="6">
    <source>
        <dbReference type="Proteomes" id="UP001221150"/>
    </source>
</evidence>
<dbReference type="PROSITE" id="PS00798">
    <property type="entry name" value="ALDOKETO_REDUCTASE_1"/>
    <property type="match status" value="1"/>
</dbReference>
<dbReference type="RefSeq" id="WP_276109020.1">
    <property type="nucleotide sequence ID" value="NZ_JARJBB010000005.1"/>
</dbReference>
<dbReference type="InterPro" id="IPR036812">
    <property type="entry name" value="NAD(P)_OxRdtase_dom_sf"/>
</dbReference>
<dbReference type="Pfam" id="PF00248">
    <property type="entry name" value="Aldo_ket_red"/>
    <property type="match status" value="1"/>
</dbReference>
<dbReference type="Proteomes" id="UP001221150">
    <property type="component" value="Unassembled WGS sequence"/>
</dbReference>
<sequence length="276" mass="30399">MTTAPTRILSDGVPMPVVGFGTYPLEETDAEAAVRGALDVGYRLIDTAASYGNEAAVGRAIAACGLPRAQVFVTTKLRGRAHGYDETRRAYAESAARLGVDYVDLYLIHWPLPRLDRYTDSWRAMIDLREEGLVRSLGVSNFTPRQIDRLYEETGVMPSLNQIEMHPYFPQPEQRAAHAARGVATQSWSPLGRGSELLTESVVIEAAHRHGVTPAQVVLRWHLQLDALPIPKSASPARQRANLALFRFTLTETEVAALSALARGRTGGDPDRHEEF</sequence>
<keyword evidence="6" id="KW-1185">Reference proteome</keyword>
<dbReference type="PANTHER" id="PTHR43827:SF3">
    <property type="entry name" value="NADP-DEPENDENT OXIDOREDUCTASE DOMAIN-CONTAINING PROTEIN"/>
    <property type="match status" value="1"/>
</dbReference>
<reference evidence="5 6" key="1">
    <citation type="submission" date="2023-03" db="EMBL/GenBank/DDBJ databases">
        <title>Draft genome sequence of Streptomyces sp. K1PA1 isolated from peat swamp forest in Thailand.</title>
        <authorList>
            <person name="Klaysubun C."/>
            <person name="Duangmal K."/>
        </authorList>
    </citation>
    <scope>NUCLEOTIDE SEQUENCE [LARGE SCALE GENOMIC DNA]</scope>
    <source>
        <strain evidence="5 6">K1PA1</strain>
    </source>
</reference>
<dbReference type="InterPro" id="IPR018170">
    <property type="entry name" value="Aldo/ket_reductase_CS"/>
</dbReference>
<comment type="caution">
    <text evidence="5">The sequence shown here is derived from an EMBL/GenBank/DDBJ whole genome shotgun (WGS) entry which is preliminary data.</text>
</comment>
<name>A0ABT6A526_9ACTN</name>
<dbReference type="InterPro" id="IPR020471">
    <property type="entry name" value="AKR"/>
</dbReference>
<dbReference type="PIRSF" id="PIRSF000097">
    <property type="entry name" value="AKR"/>
    <property type="match status" value="1"/>
</dbReference>
<dbReference type="PROSITE" id="PS00063">
    <property type="entry name" value="ALDOKETO_REDUCTASE_3"/>
    <property type="match status" value="1"/>
</dbReference>
<proteinExistence type="inferred from homology"/>
<evidence type="ECO:0000313" key="5">
    <source>
        <dbReference type="EMBL" id="MDF3299466.1"/>
    </source>
</evidence>
<dbReference type="InterPro" id="IPR023210">
    <property type="entry name" value="NADP_OxRdtase_dom"/>
</dbReference>
<dbReference type="PANTHER" id="PTHR43827">
    <property type="entry name" value="2,5-DIKETO-D-GLUCONIC ACID REDUCTASE"/>
    <property type="match status" value="1"/>
</dbReference>
<feature type="domain" description="NADP-dependent oxidoreductase" evidence="4">
    <location>
        <begin position="20"/>
        <end position="261"/>
    </location>
</feature>
<dbReference type="Gene3D" id="3.20.20.100">
    <property type="entry name" value="NADP-dependent oxidoreductase domain"/>
    <property type="match status" value="1"/>
</dbReference>
<dbReference type="CDD" id="cd19132">
    <property type="entry name" value="AKR_AKR5D1_E1"/>
    <property type="match status" value="1"/>
</dbReference>
<dbReference type="PROSITE" id="PS00062">
    <property type="entry name" value="ALDOKETO_REDUCTASE_2"/>
    <property type="match status" value="1"/>
</dbReference>
<accession>A0ABT6A526</accession>
<evidence type="ECO:0000256" key="1">
    <source>
        <dbReference type="ARBA" id="ARBA00007905"/>
    </source>
</evidence>
<keyword evidence="3" id="KW-0560">Oxidoreductase</keyword>
<comment type="similarity">
    <text evidence="1">Belongs to the aldo/keto reductase family.</text>
</comment>
<evidence type="ECO:0000256" key="2">
    <source>
        <dbReference type="ARBA" id="ARBA00022857"/>
    </source>
</evidence>